<gene>
    <name evidence="1" type="primary">MED33B_1</name>
    <name evidence="1" type="ORF">CFP56_028476</name>
</gene>
<dbReference type="PANTHER" id="PTHR33739:SF3">
    <property type="entry name" value="OS07G0681500 PROTEIN"/>
    <property type="match status" value="1"/>
</dbReference>
<proteinExistence type="predicted"/>
<name>A0AAW0JVN6_QUESU</name>
<dbReference type="GO" id="GO:2000762">
    <property type="term" value="P:regulation of phenylpropanoid metabolic process"/>
    <property type="evidence" value="ECO:0007669"/>
    <property type="project" value="InterPro"/>
</dbReference>
<dbReference type="AlphaFoldDB" id="A0AAW0JVN6"/>
<keyword evidence="2" id="KW-1185">Reference proteome</keyword>
<evidence type="ECO:0000313" key="2">
    <source>
        <dbReference type="Proteomes" id="UP000237347"/>
    </source>
</evidence>
<comment type="caution">
    <text evidence="1">The sequence shown here is derived from an EMBL/GenBank/DDBJ whole genome shotgun (WGS) entry which is preliminary data.</text>
</comment>
<evidence type="ECO:0000313" key="1">
    <source>
        <dbReference type="EMBL" id="KAK7830219.1"/>
    </source>
</evidence>
<accession>A0AAW0JVN6</accession>
<dbReference type="EMBL" id="PKMF04000466">
    <property type="protein sequence ID" value="KAK7830219.1"/>
    <property type="molecule type" value="Genomic_DNA"/>
</dbReference>
<dbReference type="GO" id="GO:0016592">
    <property type="term" value="C:mediator complex"/>
    <property type="evidence" value="ECO:0007669"/>
    <property type="project" value="InterPro"/>
</dbReference>
<dbReference type="Proteomes" id="UP000237347">
    <property type="component" value="Unassembled WGS sequence"/>
</dbReference>
<protein>
    <submittedName>
        <fullName evidence="1">Mediator of rna polymerase ii transcription subunit 33b</fullName>
    </submittedName>
</protein>
<dbReference type="PANTHER" id="PTHR33739">
    <property type="entry name" value="OS07G0681500 PROTEIN"/>
    <property type="match status" value="1"/>
</dbReference>
<feature type="non-terminal residue" evidence="1">
    <location>
        <position position="1"/>
    </location>
</feature>
<dbReference type="InterPro" id="IPR039638">
    <property type="entry name" value="MED33A/B"/>
</dbReference>
<organism evidence="1 2">
    <name type="scientific">Quercus suber</name>
    <name type="common">Cork oak</name>
    <dbReference type="NCBI Taxonomy" id="58331"/>
    <lineage>
        <taxon>Eukaryota</taxon>
        <taxon>Viridiplantae</taxon>
        <taxon>Streptophyta</taxon>
        <taxon>Embryophyta</taxon>
        <taxon>Tracheophyta</taxon>
        <taxon>Spermatophyta</taxon>
        <taxon>Magnoliopsida</taxon>
        <taxon>eudicotyledons</taxon>
        <taxon>Gunneridae</taxon>
        <taxon>Pentapetalae</taxon>
        <taxon>rosids</taxon>
        <taxon>fabids</taxon>
        <taxon>Fagales</taxon>
        <taxon>Fagaceae</taxon>
        <taxon>Quercus</taxon>
    </lineage>
</organism>
<sequence>NNLFAIGYAHGTIICLAVEEALEAARDPCCSIASCQVETNSNQNESESASRRSIYIDSYPKLRAWYCQNKSRIASTLAGLSSGNPVHQVANKILSMIYWKMTKSGASSVNSSTPSSSNACGSPANMEKMLTRDLCSLHGSYFSAEVTCGIWKPVQINGKDWPSPAAILPSVESEIKANICCCRC</sequence>
<reference evidence="1 2" key="1">
    <citation type="journal article" date="2018" name="Sci. Data">
        <title>The draft genome sequence of cork oak.</title>
        <authorList>
            <person name="Ramos A.M."/>
            <person name="Usie A."/>
            <person name="Barbosa P."/>
            <person name="Barros P.M."/>
            <person name="Capote T."/>
            <person name="Chaves I."/>
            <person name="Simoes F."/>
            <person name="Abreu I."/>
            <person name="Carrasquinho I."/>
            <person name="Faro C."/>
            <person name="Guimaraes J.B."/>
            <person name="Mendonca D."/>
            <person name="Nobrega F."/>
            <person name="Rodrigues L."/>
            <person name="Saibo N.J.M."/>
            <person name="Varela M.C."/>
            <person name="Egas C."/>
            <person name="Matos J."/>
            <person name="Miguel C.M."/>
            <person name="Oliveira M.M."/>
            <person name="Ricardo C.P."/>
            <person name="Goncalves S."/>
        </authorList>
    </citation>
    <scope>NUCLEOTIDE SEQUENCE [LARGE SCALE GENOMIC DNA]</scope>
    <source>
        <strain evidence="2">cv. HL8</strain>
    </source>
</reference>